<dbReference type="GO" id="GO:0003700">
    <property type="term" value="F:DNA-binding transcription factor activity"/>
    <property type="evidence" value="ECO:0007669"/>
    <property type="project" value="InterPro"/>
</dbReference>
<proteinExistence type="predicted"/>
<sequence length="256" mass="28869">MSKMQNKMSLQFNAITPSRAVDEIELQIRTMIADGILTPGDRLPSERELAAQFNVSRNTLREAIRSLEYAGIVQMRKGATGGAYIMHGNSGAIVGGLRVLYHLGAITPQHLTEARIWLSETIVRVACERATQEDLQSLDANVAAMSDAHDRGAFDERQKLNREFHLILARITRNPIMISMMDAVMDVMGLFIDQIGPGENPFTLPSRRRLMKHLYNRDAEQAVQEMDKYLVRLQTGYLNRWAQRQARPDFKASGAE</sequence>
<dbReference type="PANTHER" id="PTHR43537:SF5">
    <property type="entry name" value="UXU OPERON TRANSCRIPTIONAL REGULATOR"/>
    <property type="match status" value="1"/>
</dbReference>
<evidence type="ECO:0000256" key="1">
    <source>
        <dbReference type="ARBA" id="ARBA00023015"/>
    </source>
</evidence>
<dbReference type="eggNOG" id="COG2186">
    <property type="taxonomic scope" value="Bacteria"/>
</dbReference>
<keyword evidence="1" id="KW-0805">Transcription regulation</keyword>
<evidence type="ECO:0000313" key="6">
    <source>
        <dbReference type="Proteomes" id="UP000018733"/>
    </source>
</evidence>
<dbReference type="CDD" id="cd07377">
    <property type="entry name" value="WHTH_GntR"/>
    <property type="match status" value="1"/>
</dbReference>
<dbReference type="InterPro" id="IPR008920">
    <property type="entry name" value="TF_FadR/GntR_C"/>
</dbReference>
<dbReference type="SUPFAM" id="SSF48008">
    <property type="entry name" value="GntR ligand-binding domain-like"/>
    <property type="match status" value="1"/>
</dbReference>
<keyword evidence="2" id="KW-0238">DNA-binding</keyword>
<dbReference type="STRING" id="1424334.W822_11930"/>
<protein>
    <submittedName>
        <fullName evidence="5">GntR family transcriptional regulator</fullName>
    </submittedName>
</protein>
<dbReference type="SMART" id="SM00345">
    <property type="entry name" value="HTH_GNTR"/>
    <property type="match status" value="1"/>
</dbReference>
<dbReference type="GO" id="GO:0003677">
    <property type="term" value="F:DNA binding"/>
    <property type="evidence" value="ECO:0007669"/>
    <property type="project" value="UniProtKB-KW"/>
</dbReference>
<dbReference type="Proteomes" id="UP000018733">
    <property type="component" value="Unassembled WGS sequence"/>
</dbReference>
<dbReference type="InterPro" id="IPR036390">
    <property type="entry name" value="WH_DNA-bd_sf"/>
</dbReference>
<dbReference type="PANTHER" id="PTHR43537">
    <property type="entry name" value="TRANSCRIPTIONAL REGULATOR, GNTR FAMILY"/>
    <property type="match status" value="1"/>
</dbReference>
<organism evidence="5 6">
    <name type="scientific">Advenella kashmirensis W13003</name>
    <dbReference type="NCBI Taxonomy" id="1424334"/>
    <lineage>
        <taxon>Bacteria</taxon>
        <taxon>Pseudomonadati</taxon>
        <taxon>Pseudomonadota</taxon>
        <taxon>Betaproteobacteria</taxon>
        <taxon>Burkholderiales</taxon>
        <taxon>Alcaligenaceae</taxon>
    </lineage>
</organism>
<comment type="caution">
    <text evidence="5">The sequence shown here is derived from an EMBL/GenBank/DDBJ whole genome shotgun (WGS) entry which is preliminary data.</text>
</comment>
<keyword evidence="3" id="KW-0804">Transcription</keyword>
<gene>
    <name evidence="5" type="ORF">W822_11930</name>
</gene>
<dbReference type="InterPro" id="IPR000524">
    <property type="entry name" value="Tscrpt_reg_HTH_GntR"/>
</dbReference>
<dbReference type="Gene3D" id="1.10.10.10">
    <property type="entry name" value="Winged helix-like DNA-binding domain superfamily/Winged helix DNA-binding domain"/>
    <property type="match status" value="1"/>
</dbReference>
<dbReference type="OrthoDB" id="9028214at2"/>
<dbReference type="Gene3D" id="1.20.120.530">
    <property type="entry name" value="GntR ligand-binding domain-like"/>
    <property type="match status" value="1"/>
</dbReference>
<dbReference type="SUPFAM" id="SSF46785">
    <property type="entry name" value="Winged helix' DNA-binding domain"/>
    <property type="match status" value="1"/>
</dbReference>
<dbReference type="PRINTS" id="PR00035">
    <property type="entry name" value="HTHGNTR"/>
</dbReference>
<dbReference type="EMBL" id="AYXT01000010">
    <property type="protein sequence ID" value="ETF01521.1"/>
    <property type="molecule type" value="Genomic_DNA"/>
</dbReference>
<dbReference type="SMART" id="SM00895">
    <property type="entry name" value="FCD"/>
    <property type="match status" value="1"/>
</dbReference>
<accession>V8QNJ6</accession>
<evidence type="ECO:0000256" key="2">
    <source>
        <dbReference type="ARBA" id="ARBA00023125"/>
    </source>
</evidence>
<dbReference type="PROSITE" id="PS50949">
    <property type="entry name" value="HTH_GNTR"/>
    <property type="match status" value="1"/>
</dbReference>
<evidence type="ECO:0000259" key="4">
    <source>
        <dbReference type="PROSITE" id="PS50949"/>
    </source>
</evidence>
<dbReference type="InterPro" id="IPR011711">
    <property type="entry name" value="GntR_C"/>
</dbReference>
<evidence type="ECO:0000313" key="5">
    <source>
        <dbReference type="EMBL" id="ETF01521.1"/>
    </source>
</evidence>
<evidence type="ECO:0000256" key="3">
    <source>
        <dbReference type="ARBA" id="ARBA00023163"/>
    </source>
</evidence>
<reference evidence="5 6" key="1">
    <citation type="journal article" date="2014" name="Genome Announc.">
        <title>Draft Genome Sequence of Advenella kashmirensis Strain W13003, a Polycyclic Aromatic Hydrocarbon-Degrading Bacterium.</title>
        <authorList>
            <person name="Wang X."/>
            <person name="Jin D."/>
            <person name="Zhou L."/>
            <person name="Wu L."/>
            <person name="An W."/>
            <person name="Zhao L."/>
        </authorList>
    </citation>
    <scope>NUCLEOTIDE SEQUENCE [LARGE SCALE GENOMIC DNA]</scope>
    <source>
        <strain evidence="5 6">W13003</strain>
    </source>
</reference>
<dbReference type="Pfam" id="PF00392">
    <property type="entry name" value="GntR"/>
    <property type="match status" value="1"/>
</dbReference>
<dbReference type="AlphaFoldDB" id="V8QNJ6"/>
<dbReference type="RefSeq" id="WP_024005352.1">
    <property type="nucleotide sequence ID" value="NZ_KI650980.1"/>
</dbReference>
<dbReference type="Pfam" id="PF07729">
    <property type="entry name" value="FCD"/>
    <property type="match status" value="1"/>
</dbReference>
<feature type="domain" description="HTH gntR-type" evidence="4">
    <location>
        <begin position="18"/>
        <end position="88"/>
    </location>
</feature>
<name>V8QNJ6_9BURK</name>
<dbReference type="PATRIC" id="fig|1424334.3.peg.2403"/>
<keyword evidence="6" id="KW-1185">Reference proteome</keyword>
<dbReference type="InterPro" id="IPR036388">
    <property type="entry name" value="WH-like_DNA-bd_sf"/>
</dbReference>
<dbReference type="HOGENOM" id="CLU_017584_9_0_4"/>